<keyword evidence="3" id="KW-1185">Reference proteome</keyword>
<dbReference type="eggNOG" id="COG2312">
    <property type="taxonomic scope" value="Bacteria"/>
</dbReference>
<sequence>MKGNIVMKKRTKRSKIRSIILGLLGVIVLVALIFMRFGGFSTGKNINPEEFAKYAQSVDNIKIPENSKIIALGEATHGNVEFQQLKLDVFRKMVEDYGVRAFAIEGDYGGSEKVNSYIHGGEGTAQEAVSAIGFAIYRTEEMAELISYMRQYNDNAAKGEDLRFYGFDMQRYAYSFQFLMEACKEFSVDTKNMEKLMEGEEWSSEYDYPARMEIITQVKTELEGKKNSAEAVHFADMLLQYCEFQLESNTDAGTLRDKFMADNVKWILQQEQQIGCQRIFISGHNGHVAKWGSFNSMGKLLSNETDNGYYVIGTDFYRTRCNMPTRSPKKRTNQVFYSHDPLAKTAKMAGLDVCWLDFSHVPENSELSQLISQYTYMGTLGESYSWFMRLLPPSYRMFQPPAELYDSMIFVADAKPTKIITEK</sequence>
<accession>U2PXG2</accession>
<dbReference type="PANTHER" id="PTHR31299:SF0">
    <property type="entry name" value="ESTERASE, PUTATIVE (AFU_ORTHOLOGUE AFUA_1G05850)-RELATED"/>
    <property type="match status" value="1"/>
</dbReference>
<proteinExistence type="predicted"/>
<gene>
    <name evidence="2" type="ORF">CINTURNW_2554</name>
</gene>
<keyword evidence="1" id="KW-0812">Transmembrane</keyword>
<keyword evidence="1" id="KW-1133">Transmembrane helix</keyword>
<dbReference type="PATRIC" id="fig|1294142.3.peg.2640"/>
<dbReference type="EMBL" id="APJA01000012">
    <property type="protein sequence ID" value="ERK31145.1"/>
    <property type="molecule type" value="Genomic_DNA"/>
</dbReference>
<dbReference type="PANTHER" id="PTHR31299">
    <property type="entry name" value="ESTERASE, PUTATIVE (AFU_ORTHOLOGUE AFUA_1G05850)-RELATED"/>
    <property type="match status" value="1"/>
</dbReference>
<dbReference type="InterPro" id="IPR052036">
    <property type="entry name" value="Hydrolase/PRTase-associated"/>
</dbReference>
<dbReference type="InterPro" id="IPR007815">
    <property type="entry name" value="Emycin_Estase"/>
</dbReference>
<dbReference type="HOGENOM" id="CLU_026490_2_0_9"/>
<name>U2PXG2_9CLOT</name>
<protein>
    <submittedName>
        <fullName evidence="2">Succinoglycan biosynthesis</fullName>
    </submittedName>
</protein>
<dbReference type="Proteomes" id="UP000016721">
    <property type="component" value="Unassembled WGS sequence"/>
</dbReference>
<dbReference type="STRING" id="1294142.CINTURNW_2554"/>
<keyword evidence="1" id="KW-0472">Membrane</keyword>
<evidence type="ECO:0000313" key="2">
    <source>
        <dbReference type="EMBL" id="ERK31145.1"/>
    </source>
</evidence>
<dbReference type="Gene3D" id="3.40.1660.10">
    <property type="entry name" value="EreA-like (biosynthetic domain)"/>
    <property type="match status" value="1"/>
</dbReference>
<dbReference type="GO" id="GO:0046677">
    <property type="term" value="P:response to antibiotic"/>
    <property type="evidence" value="ECO:0007669"/>
    <property type="project" value="InterPro"/>
</dbReference>
<dbReference type="SUPFAM" id="SSF159501">
    <property type="entry name" value="EreA/ChaN-like"/>
    <property type="match status" value="1"/>
</dbReference>
<dbReference type="Gene3D" id="1.20.1440.30">
    <property type="entry name" value="Biosynthetic Protein domain"/>
    <property type="match status" value="1"/>
</dbReference>
<dbReference type="Gene3D" id="3.30.1870.10">
    <property type="entry name" value="EreA-like, domain 2"/>
    <property type="match status" value="1"/>
</dbReference>
<comment type="caution">
    <text evidence="2">The sequence shown here is derived from an EMBL/GenBank/DDBJ whole genome shotgun (WGS) entry which is preliminary data.</text>
</comment>
<evidence type="ECO:0000256" key="1">
    <source>
        <dbReference type="SAM" id="Phobius"/>
    </source>
</evidence>
<dbReference type="CDD" id="cd14728">
    <property type="entry name" value="Ere-like"/>
    <property type="match status" value="1"/>
</dbReference>
<reference evidence="2 3" key="1">
    <citation type="journal article" date="2013" name="Genome Announc.">
        <title>Draft Genome Sequence of the Hydrogen- and Ethanol-Producing Bacterium Clostridium intestinale Strain URNW.</title>
        <authorList>
            <person name="Lal S."/>
            <person name="Ramachandran U."/>
            <person name="Zhang X."/>
            <person name="Sparling R."/>
            <person name="Levin D.B."/>
        </authorList>
    </citation>
    <scope>NUCLEOTIDE SEQUENCE [LARGE SCALE GENOMIC DNA]</scope>
    <source>
        <strain evidence="2 3">URNW</strain>
    </source>
</reference>
<dbReference type="AlphaFoldDB" id="U2PXG2"/>
<organism evidence="2 3">
    <name type="scientific">Clostridium intestinale URNW</name>
    <dbReference type="NCBI Taxonomy" id="1294142"/>
    <lineage>
        <taxon>Bacteria</taxon>
        <taxon>Bacillati</taxon>
        <taxon>Bacillota</taxon>
        <taxon>Clostridia</taxon>
        <taxon>Eubacteriales</taxon>
        <taxon>Clostridiaceae</taxon>
        <taxon>Clostridium</taxon>
    </lineage>
</organism>
<feature type="transmembrane region" description="Helical" evidence="1">
    <location>
        <begin position="20"/>
        <end position="39"/>
    </location>
</feature>
<evidence type="ECO:0000313" key="3">
    <source>
        <dbReference type="Proteomes" id="UP000016721"/>
    </source>
</evidence>
<dbReference type="Pfam" id="PF05139">
    <property type="entry name" value="Erythro_esteras"/>
    <property type="match status" value="1"/>
</dbReference>